<dbReference type="OrthoDB" id="10252032at2759"/>
<feature type="compositionally biased region" description="Basic and acidic residues" evidence="2">
    <location>
        <begin position="147"/>
        <end position="159"/>
    </location>
</feature>
<feature type="compositionally biased region" description="Basic and acidic residues" evidence="2">
    <location>
        <begin position="288"/>
        <end position="297"/>
    </location>
</feature>
<dbReference type="GO" id="GO:0000447">
    <property type="term" value="P:endonucleolytic cleavage in ITS1 to separate SSU-rRNA from 5.8S rRNA and LSU-rRNA from tricistronic rRNA transcript (SSU-rRNA, 5.8S rRNA, LSU-rRNA)"/>
    <property type="evidence" value="ECO:0007669"/>
    <property type="project" value="TreeGrafter"/>
</dbReference>
<gene>
    <name evidence="4" type="ORF">BDZ94DRAFT_1375284</name>
</gene>
<feature type="region of interest" description="Disordered" evidence="2">
    <location>
        <begin position="211"/>
        <end position="252"/>
    </location>
</feature>
<feature type="compositionally biased region" description="Acidic residues" evidence="2">
    <location>
        <begin position="45"/>
        <end position="68"/>
    </location>
</feature>
<dbReference type="Proteomes" id="UP000807353">
    <property type="component" value="Unassembled WGS sequence"/>
</dbReference>
<feature type="region of interest" description="Disordered" evidence="2">
    <location>
        <begin position="403"/>
        <end position="520"/>
    </location>
</feature>
<feature type="region of interest" description="Disordered" evidence="2">
    <location>
        <begin position="92"/>
        <end position="191"/>
    </location>
</feature>
<feature type="compositionally biased region" description="Basic and acidic residues" evidence="2">
    <location>
        <begin position="403"/>
        <end position="415"/>
    </location>
</feature>
<evidence type="ECO:0000313" key="4">
    <source>
        <dbReference type="EMBL" id="KAF9460718.1"/>
    </source>
</evidence>
<keyword evidence="5" id="KW-1185">Reference proteome</keyword>
<dbReference type="AlphaFoldDB" id="A0A9P6CHB1"/>
<dbReference type="PANTHER" id="PTHR14490">
    <property type="entry name" value="ZINC FINGER, ZZ TYPE"/>
    <property type="match status" value="1"/>
</dbReference>
<feature type="region of interest" description="Disordered" evidence="2">
    <location>
        <begin position="39"/>
        <end position="74"/>
    </location>
</feature>
<dbReference type="Pfam" id="PF05178">
    <property type="entry name" value="Kri1"/>
    <property type="match status" value="1"/>
</dbReference>
<dbReference type="InterPro" id="IPR018034">
    <property type="entry name" value="Kri1"/>
</dbReference>
<evidence type="ECO:0000259" key="3">
    <source>
        <dbReference type="Pfam" id="PF12936"/>
    </source>
</evidence>
<evidence type="ECO:0000313" key="5">
    <source>
        <dbReference type="Proteomes" id="UP000807353"/>
    </source>
</evidence>
<accession>A0A9P6CHB1</accession>
<organism evidence="4 5">
    <name type="scientific">Collybia nuda</name>
    <dbReference type="NCBI Taxonomy" id="64659"/>
    <lineage>
        <taxon>Eukaryota</taxon>
        <taxon>Fungi</taxon>
        <taxon>Dikarya</taxon>
        <taxon>Basidiomycota</taxon>
        <taxon>Agaricomycotina</taxon>
        <taxon>Agaricomycetes</taxon>
        <taxon>Agaricomycetidae</taxon>
        <taxon>Agaricales</taxon>
        <taxon>Tricholomatineae</taxon>
        <taxon>Clitocybaceae</taxon>
        <taxon>Collybia</taxon>
    </lineage>
</organism>
<proteinExistence type="inferred from homology"/>
<evidence type="ECO:0000256" key="2">
    <source>
        <dbReference type="SAM" id="MobiDB-lite"/>
    </source>
</evidence>
<sequence>MLSDSEGSDVESLHDLTINEHYAKAFEYKKEREELQKLKEKYGSDFEDDEDDATDSESDESEDEDGEELTPTVDAAILRTLARIKRKDPAIYNAEKNIFGEEEGKIAPKLRPSKTPKDKSKPIKMRQVVLESTLNRDSRSPSPEPLPHVEEQRALRDETIAAFRDAADEDEDDSLLVPREKSKDEQEIEEEEYQAFLEREVGSDLRELVTIDASGDSRGEESEIAIEKGGTETKTIKKKPKKSKTTSSKLQQEEDQEFLMNYILNRGWIDRSAGHIPTYGEITSSKVTRKEKAKADVTSDSESGASGDGMPTADPELDEEDFEEIVDRFESSYNFRYEEPDAAVIKSYPRNLPSLVRREDTTRKDARERKKQRKEEELTKRREEVKRLKGLKMKEIREKLERIGREGGKMLDHDPGGSLQELDLEGEWDPEAHDRQMAGLYGDDDSVDDEKPHWDDDIDVGAIVMDDDEQPSKKSKKKKKKKKNKDEEGGSMNDGVDVDTMDADAERKVDGEEEWDGTEEMRKKKLDEYMDEIYGLDFNDLVGDMPTRFKYIPVQPQTFALTPAEILMATDQELNEYMSVKKYAPYRKAMKWDSTRNDRLKELKNKIVQRIPSGLVAGSSQDETREKPAKKRKGKKERMKMKAGDVHEDGDIEATDDSRAATSSDGLKRKRVTEDIKPGEECGEDVGKKKRRRKKKMVENEVVA</sequence>
<feature type="region of interest" description="Disordered" evidence="2">
    <location>
        <begin position="287"/>
        <end position="321"/>
    </location>
</feature>
<dbReference type="InterPro" id="IPR024626">
    <property type="entry name" value="Kri1-like_C"/>
</dbReference>
<dbReference type="EMBL" id="MU150294">
    <property type="protein sequence ID" value="KAF9460718.1"/>
    <property type="molecule type" value="Genomic_DNA"/>
</dbReference>
<reference evidence="4" key="1">
    <citation type="submission" date="2020-11" db="EMBL/GenBank/DDBJ databases">
        <authorList>
            <consortium name="DOE Joint Genome Institute"/>
            <person name="Ahrendt S."/>
            <person name="Riley R."/>
            <person name="Andreopoulos W."/>
            <person name="Labutti K."/>
            <person name="Pangilinan J."/>
            <person name="Ruiz-Duenas F.J."/>
            <person name="Barrasa J.M."/>
            <person name="Sanchez-Garcia M."/>
            <person name="Camarero S."/>
            <person name="Miyauchi S."/>
            <person name="Serrano A."/>
            <person name="Linde D."/>
            <person name="Babiker R."/>
            <person name="Drula E."/>
            <person name="Ayuso-Fernandez I."/>
            <person name="Pacheco R."/>
            <person name="Padilla G."/>
            <person name="Ferreira P."/>
            <person name="Barriuso J."/>
            <person name="Kellner H."/>
            <person name="Castanera R."/>
            <person name="Alfaro M."/>
            <person name="Ramirez L."/>
            <person name="Pisabarro A.G."/>
            <person name="Kuo A."/>
            <person name="Tritt A."/>
            <person name="Lipzen A."/>
            <person name="He G."/>
            <person name="Yan M."/>
            <person name="Ng V."/>
            <person name="Cullen D."/>
            <person name="Martin F."/>
            <person name="Rosso M.-N."/>
            <person name="Henrissat B."/>
            <person name="Hibbett D."/>
            <person name="Martinez A.T."/>
            <person name="Grigoriev I.V."/>
        </authorList>
    </citation>
    <scope>NUCLEOTIDE SEQUENCE</scope>
    <source>
        <strain evidence="4">CBS 247.69</strain>
    </source>
</reference>
<dbReference type="Pfam" id="PF12936">
    <property type="entry name" value="Kri1_C"/>
    <property type="match status" value="1"/>
</dbReference>
<dbReference type="GO" id="GO:0030686">
    <property type="term" value="C:90S preribosome"/>
    <property type="evidence" value="ECO:0007669"/>
    <property type="project" value="TreeGrafter"/>
</dbReference>
<feature type="compositionally biased region" description="Basic residues" evidence="2">
    <location>
        <begin position="628"/>
        <end position="639"/>
    </location>
</feature>
<feature type="region of interest" description="Disordered" evidence="2">
    <location>
        <begin position="611"/>
        <end position="704"/>
    </location>
</feature>
<feature type="compositionally biased region" description="Basic and acidic residues" evidence="2">
    <location>
        <begin position="211"/>
        <end position="235"/>
    </location>
</feature>
<comment type="caution">
    <text evidence="4">The sequence shown here is derived from an EMBL/GenBank/DDBJ whole genome shotgun (WGS) entry which is preliminary data.</text>
</comment>
<feature type="region of interest" description="Disordered" evidence="2">
    <location>
        <begin position="346"/>
        <end position="379"/>
    </location>
</feature>
<protein>
    <submittedName>
        <fullName evidence="4">KRI1-like family C-terminal-domain-containing protein</fullName>
    </submittedName>
</protein>
<name>A0A9P6CHB1_9AGAR</name>
<dbReference type="GO" id="GO:0005730">
    <property type="term" value="C:nucleolus"/>
    <property type="evidence" value="ECO:0007669"/>
    <property type="project" value="TreeGrafter"/>
</dbReference>
<feature type="domain" description="Kri1-like C-terminal" evidence="3">
    <location>
        <begin position="524"/>
        <end position="606"/>
    </location>
</feature>
<feature type="compositionally biased region" description="Basic and acidic residues" evidence="2">
    <location>
        <begin position="640"/>
        <end position="649"/>
    </location>
</feature>
<dbReference type="PANTHER" id="PTHR14490:SF5">
    <property type="entry name" value="PROTEIN KRI1 HOMOLOG"/>
    <property type="match status" value="1"/>
</dbReference>
<evidence type="ECO:0000256" key="1">
    <source>
        <dbReference type="ARBA" id="ARBA00007473"/>
    </source>
</evidence>
<comment type="similarity">
    <text evidence="1">Belongs to the KRI1 family.</text>
</comment>
<feature type="compositionally biased region" description="Basic and acidic residues" evidence="2">
    <location>
        <begin position="356"/>
        <end position="379"/>
    </location>
</feature>
<feature type="compositionally biased region" description="Basic residues" evidence="2">
    <location>
        <begin position="473"/>
        <end position="483"/>
    </location>
</feature>